<dbReference type="EMBL" id="HBUF01167256">
    <property type="protein sequence ID" value="CAG6651358.1"/>
    <property type="molecule type" value="Transcribed_RNA"/>
</dbReference>
<name>A0A8D8RHC6_9HEMI</name>
<evidence type="ECO:0000313" key="1">
    <source>
        <dbReference type="EMBL" id="CAG6651354.1"/>
    </source>
</evidence>
<dbReference type="EMBL" id="HBUF01345149">
    <property type="protein sequence ID" value="CAG6708596.1"/>
    <property type="molecule type" value="Transcribed_RNA"/>
</dbReference>
<dbReference type="EMBL" id="HBUF01261070">
    <property type="protein sequence ID" value="CAG6682881.1"/>
    <property type="molecule type" value="Transcribed_RNA"/>
</dbReference>
<accession>A0A8D8RHC6</accession>
<organism evidence="1">
    <name type="scientific">Cacopsylla melanoneura</name>
    <dbReference type="NCBI Taxonomy" id="428564"/>
    <lineage>
        <taxon>Eukaryota</taxon>
        <taxon>Metazoa</taxon>
        <taxon>Ecdysozoa</taxon>
        <taxon>Arthropoda</taxon>
        <taxon>Hexapoda</taxon>
        <taxon>Insecta</taxon>
        <taxon>Pterygota</taxon>
        <taxon>Neoptera</taxon>
        <taxon>Paraneoptera</taxon>
        <taxon>Hemiptera</taxon>
        <taxon>Sternorrhyncha</taxon>
        <taxon>Psylloidea</taxon>
        <taxon>Psyllidae</taxon>
        <taxon>Psyllinae</taxon>
        <taxon>Cacopsylla</taxon>
    </lineage>
</organism>
<dbReference type="EMBL" id="HBUF01345148">
    <property type="protein sequence ID" value="CAG6708594.1"/>
    <property type="molecule type" value="Transcribed_RNA"/>
</dbReference>
<dbReference type="EMBL" id="HBUF01642490">
    <property type="protein sequence ID" value="CAG6785235.1"/>
    <property type="molecule type" value="Transcribed_RNA"/>
</dbReference>
<dbReference type="EMBL" id="HBUF01345151">
    <property type="protein sequence ID" value="CAG6708600.1"/>
    <property type="molecule type" value="Transcribed_RNA"/>
</dbReference>
<sequence length="142" mass="15680">MATNTSFGQAAANLCHTPRPTISSLAAPPPSHNGCIQRIWRNHPRQGGEMGVCHCHDIRWGRSIHSTVLGNLHQRRRLRVFHVRLSGATCCQHSPYSILVRQTLRASSSSTKHNHEYCHVGHDPPLCPSTEQDQSPVHACAG</sequence>
<dbReference type="EMBL" id="HBUF01167255">
    <property type="protein sequence ID" value="CAG6651356.1"/>
    <property type="molecule type" value="Transcribed_RNA"/>
</dbReference>
<proteinExistence type="predicted"/>
<dbReference type="AlphaFoldDB" id="A0A8D8RHC6"/>
<reference evidence="1" key="1">
    <citation type="submission" date="2021-05" db="EMBL/GenBank/DDBJ databases">
        <authorList>
            <person name="Alioto T."/>
            <person name="Alioto T."/>
            <person name="Gomez Garrido J."/>
        </authorList>
    </citation>
    <scope>NUCLEOTIDE SEQUENCE</scope>
</reference>
<dbReference type="EMBL" id="HBUF01642491">
    <property type="protein sequence ID" value="CAG6785237.1"/>
    <property type="molecule type" value="Transcribed_RNA"/>
</dbReference>
<dbReference type="EMBL" id="HBUF01642489">
    <property type="protein sequence ID" value="CAG6785233.1"/>
    <property type="molecule type" value="Transcribed_RNA"/>
</dbReference>
<protein>
    <submittedName>
        <fullName evidence="1">Uncharacterized protein</fullName>
    </submittedName>
</protein>
<dbReference type="EMBL" id="HBUF01167254">
    <property type="protein sequence ID" value="CAG6651354.1"/>
    <property type="molecule type" value="Transcribed_RNA"/>
</dbReference>
<dbReference type="EMBL" id="HBUF01642492">
    <property type="protein sequence ID" value="CAG6785239.1"/>
    <property type="molecule type" value="Transcribed_RNA"/>
</dbReference>
<dbReference type="EMBL" id="HBUF01345150">
    <property type="protein sequence ID" value="CAG6708598.1"/>
    <property type="molecule type" value="Transcribed_RNA"/>
</dbReference>
<dbReference type="EMBL" id="HBUF01261071">
    <property type="protein sequence ID" value="CAG6682884.1"/>
    <property type="molecule type" value="Transcribed_RNA"/>
</dbReference>